<reference evidence="2" key="2">
    <citation type="submission" date="2020-09" db="EMBL/GenBank/DDBJ databases">
        <authorList>
            <person name="Sun Q."/>
            <person name="Ohkuma M."/>
        </authorList>
    </citation>
    <scope>NUCLEOTIDE SEQUENCE</scope>
    <source>
        <strain evidence="2">JCM 4234</strain>
    </source>
</reference>
<feature type="region of interest" description="Disordered" evidence="1">
    <location>
        <begin position="1"/>
        <end position="20"/>
    </location>
</feature>
<feature type="region of interest" description="Disordered" evidence="1">
    <location>
        <begin position="96"/>
        <end position="115"/>
    </location>
</feature>
<evidence type="ECO:0000313" key="3">
    <source>
        <dbReference type="Proteomes" id="UP000653493"/>
    </source>
</evidence>
<gene>
    <name evidence="2" type="ORF">GCM10010238_59210</name>
</gene>
<proteinExistence type="predicted"/>
<organism evidence="2 3">
    <name type="scientific">Streptomyces griseoviridis</name>
    <dbReference type="NCBI Taxonomy" id="45398"/>
    <lineage>
        <taxon>Bacteria</taxon>
        <taxon>Bacillati</taxon>
        <taxon>Actinomycetota</taxon>
        <taxon>Actinomycetes</taxon>
        <taxon>Kitasatosporales</taxon>
        <taxon>Streptomycetaceae</taxon>
        <taxon>Streptomyces</taxon>
    </lineage>
</organism>
<comment type="caution">
    <text evidence="2">The sequence shown here is derived from an EMBL/GenBank/DDBJ whole genome shotgun (WGS) entry which is preliminary data.</text>
</comment>
<evidence type="ECO:0008006" key="4">
    <source>
        <dbReference type="Google" id="ProtNLM"/>
    </source>
</evidence>
<dbReference type="AlphaFoldDB" id="A0A918GUM5"/>
<dbReference type="InterPro" id="IPR037185">
    <property type="entry name" value="EmrE-like"/>
</dbReference>
<name>A0A918GUM5_STRGD</name>
<dbReference type="SUPFAM" id="SSF103481">
    <property type="entry name" value="Multidrug resistance efflux transporter EmrE"/>
    <property type="match status" value="1"/>
</dbReference>
<feature type="compositionally biased region" description="Low complexity" evidence="1">
    <location>
        <begin position="9"/>
        <end position="20"/>
    </location>
</feature>
<evidence type="ECO:0000313" key="2">
    <source>
        <dbReference type="EMBL" id="GGS62287.1"/>
    </source>
</evidence>
<protein>
    <recommendedName>
        <fullName evidence="4">EamA domain-containing protein</fullName>
    </recommendedName>
</protein>
<reference evidence="2" key="1">
    <citation type="journal article" date="2014" name="Int. J. Syst. Evol. Microbiol.">
        <title>Complete genome sequence of Corynebacterium casei LMG S-19264T (=DSM 44701T), isolated from a smear-ripened cheese.</title>
        <authorList>
            <consortium name="US DOE Joint Genome Institute (JGI-PGF)"/>
            <person name="Walter F."/>
            <person name="Albersmeier A."/>
            <person name="Kalinowski J."/>
            <person name="Ruckert C."/>
        </authorList>
    </citation>
    <scope>NUCLEOTIDE SEQUENCE</scope>
    <source>
        <strain evidence="2">JCM 4234</strain>
    </source>
</reference>
<dbReference type="Proteomes" id="UP000653493">
    <property type="component" value="Unassembled WGS sequence"/>
</dbReference>
<accession>A0A918GUM5</accession>
<evidence type="ECO:0000256" key="1">
    <source>
        <dbReference type="SAM" id="MobiDB-lite"/>
    </source>
</evidence>
<dbReference type="EMBL" id="BMSL01000026">
    <property type="protein sequence ID" value="GGS62287.1"/>
    <property type="molecule type" value="Genomic_DNA"/>
</dbReference>
<keyword evidence="3" id="KW-1185">Reference proteome</keyword>
<sequence>MRTGRSACAGLPRRGPAPREGAPVAWLGVAAAAVAHRLFTARPTRVRATTAGTSSFAEPLAAALIGVLLPHEHLTAPAGAGCAPVLAGTVITCLPPLPRRRAPSPEDLGPSTGRA</sequence>